<reference evidence="13 14" key="1">
    <citation type="journal article" date="2012" name="Environ. Microbiol.">
        <title>Complete genome of Candidatus Chloracidobacterium thermophilum, a chlorophyll-based photoheterotroph belonging to the phylum Acidobacteria.</title>
        <authorList>
            <person name="Garcia Costas A.M."/>
            <person name="Liu Z."/>
            <person name="Tomsho L.P."/>
            <person name="Schuster S.C."/>
            <person name="Ward D.M."/>
            <person name="Bryant D.A."/>
        </authorList>
    </citation>
    <scope>NUCLEOTIDE SEQUENCE [LARGE SCALE GENOMIC DNA]</scope>
    <source>
        <strain evidence="13 14">B</strain>
    </source>
</reference>
<comment type="catalytic activity">
    <reaction evidence="7">
        <text>L-seryl-[protein] + ATP = O-phospho-L-seryl-[protein] + ADP + H(+)</text>
        <dbReference type="Rhea" id="RHEA:17989"/>
        <dbReference type="Rhea" id="RHEA-COMP:9863"/>
        <dbReference type="Rhea" id="RHEA-COMP:11604"/>
        <dbReference type="ChEBI" id="CHEBI:15378"/>
        <dbReference type="ChEBI" id="CHEBI:29999"/>
        <dbReference type="ChEBI" id="CHEBI:30616"/>
        <dbReference type="ChEBI" id="CHEBI:83421"/>
        <dbReference type="ChEBI" id="CHEBI:456216"/>
        <dbReference type="EC" id="2.7.11.1"/>
    </reaction>
</comment>
<keyword evidence="2" id="KW-0808">Transferase</keyword>
<evidence type="ECO:0000256" key="10">
    <source>
        <dbReference type="SAM" id="MobiDB-lite"/>
    </source>
</evidence>
<keyword evidence="4 13" id="KW-0418">Kinase</keyword>
<feature type="transmembrane region" description="Helical" evidence="11">
    <location>
        <begin position="263"/>
        <end position="287"/>
    </location>
</feature>
<dbReference type="SUPFAM" id="SSF56112">
    <property type="entry name" value="Protein kinase-like (PK-like)"/>
    <property type="match status" value="1"/>
</dbReference>
<feature type="region of interest" description="Disordered" evidence="10">
    <location>
        <begin position="953"/>
        <end position="987"/>
    </location>
</feature>
<keyword evidence="11" id="KW-0472">Membrane</keyword>
<dbReference type="Pfam" id="PF00069">
    <property type="entry name" value="Pkinase"/>
    <property type="match status" value="1"/>
</dbReference>
<evidence type="ECO:0000256" key="5">
    <source>
        <dbReference type="ARBA" id="ARBA00022840"/>
    </source>
</evidence>
<dbReference type="PROSITE" id="PS50011">
    <property type="entry name" value="PROTEIN_KINASE_DOM"/>
    <property type="match status" value="1"/>
</dbReference>
<protein>
    <submittedName>
        <fullName evidence="13">Serine/threonine protein kinase</fullName>
    </submittedName>
</protein>
<sequence>MRFRLTRHPFTVVTCGLAAVALFYIVFAIVVLGRYGGYEKDFGWQYKVEADHYALAARDESLREVDGWRLVAINGDTRLFPIARDRMIWLHLRDIAPGQTYTLQVSRGAEMRELTLTSSLRWQWQLVWHALAYGLVTLSFAGFALFLGFLRPEDGLARLAALAAFATSAIPCFRMLEPVAPLFSTVELTLFYAMVTSYPIFLALGVHFYARFPSRARLAAVWRPVIVLGYVLGALIGGGYRWLDWVTVQGRPQAIELMIRFGTVFYALDPLALVYLLAGFVVLVVVVTGNYRRLKEPDDRRRIQWAVYGTLVGIAPFAVLTAVEVVFGAYRGALAANPTYQLLTFFSEITYIAIPVTLGYTIVRHRLFDVKVIVRRGVQYALAKRALTALVVVPLAWLVLMALLNTHLTVRELFLTNPLSVALGIFAALALRFQAPLQQWIDRRFFRDQYDRERLLIELPEQLKQQTSLDELTDLVTREITAALHPKTFRLVFLSTAAGQETLAETQRPSRYLSLPERSPLADYMQLATGAQDVPLPPEAQLSAFEQSILEQVQAALLVPMKNADGRLVGLMMLGEKQSEEPYSALDRQTLQAIGAQVGIIHDNTRLRAQVERVERMRREVLARLDEQEINLVKECPVCGRCYDANVNLCADDRAELTLSLPVERVIEGKYRLDSLLGKGGMGAVYLAHDLRLNRSVAIKVILAHLFGDPAALRRFEREARTAAALRHPNLVAVYDFGRTGAGGAYLVMEVVRGRSLRAELRQRRRLDGPTAALWFDQIFEGIKAAHAAGIVHRDLKPENVVICDDCSAESRQPVIKVLDFGLAKSSLEDEQTITRPGMVMGTVGYMAPEQAMGREAVAGSDIFSLGVMLVEALTGDVPFPRRNFSEYVVAVRNQTMHLSLGTTPEAKTLERIVRRALSREPEERYASVAEFQAAVIPALQFYAVHPAAAPKPASADDMPTLPAPRHLEGSAHAPTLAEPAAPDIKP</sequence>
<dbReference type="InterPro" id="IPR029016">
    <property type="entry name" value="GAF-like_dom_sf"/>
</dbReference>
<feature type="transmembrane region" description="Helical" evidence="11">
    <location>
        <begin position="12"/>
        <end position="35"/>
    </location>
</feature>
<dbReference type="SMART" id="SM00065">
    <property type="entry name" value="GAF"/>
    <property type="match status" value="1"/>
</dbReference>
<organism evidence="13 14">
    <name type="scientific">Chloracidobacterium thermophilum (strain B)</name>
    <dbReference type="NCBI Taxonomy" id="981222"/>
    <lineage>
        <taxon>Bacteria</taxon>
        <taxon>Pseudomonadati</taxon>
        <taxon>Acidobacteriota</taxon>
        <taxon>Terriglobia</taxon>
        <taxon>Terriglobales</taxon>
        <taxon>Acidobacteriaceae</taxon>
        <taxon>Chloracidobacterium</taxon>
    </lineage>
</organism>
<dbReference type="KEGG" id="ctm:Cabther_A0855"/>
<dbReference type="InterPro" id="IPR011009">
    <property type="entry name" value="Kinase-like_dom_sf"/>
</dbReference>
<feature type="transmembrane region" description="Helical" evidence="11">
    <location>
        <begin position="342"/>
        <end position="362"/>
    </location>
</feature>
<dbReference type="InterPro" id="IPR003018">
    <property type="entry name" value="GAF"/>
</dbReference>
<dbReference type="EMBL" id="CP002514">
    <property type="protein sequence ID" value="AEP11612.1"/>
    <property type="molecule type" value="Genomic_DNA"/>
</dbReference>
<dbReference type="InterPro" id="IPR008271">
    <property type="entry name" value="Ser/Thr_kinase_AS"/>
</dbReference>
<dbReference type="PROSITE" id="PS00108">
    <property type="entry name" value="PROTEIN_KINASE_ST"/>
    <property type="match status" value="1"/>
</dbReference>
<dbReference type="OrthoDB" id="9801841at2"/>
<evidence type="ECO:0000256" key="1">
    <source>
        <dbReference type="ARBA" id="ARBA00022527"/>
    </source>
</evidence>
<keyword evidence="11" id="KW-1133">Transmembrane helix</keyword>
<evidence type="ECO:0000256" key="9">
    <source>
        <dbReference type="SAM" id="Coils"/>
    </source>
</evidence>
<dbReference type="CDD" id="cd14014">
    <property type="entry name" value="STKc_PknB_like"/>
    <property type="match status" value="1"/>
</dbReference>
<feature type="transmembrane region" description="Helical" evidence="11">
    <location>
        <begin position="126"/>
        <end position="149"/>
    </location>
</feature>
<proteinExistence type="predicted"/>
<feature type="transmembrane region" description="Helical" evidence="11">
    <location>
        <begin position="156"/>
        <end position="176"/>
    </location>
</feature>
<dbReference type="GO" id="GO:0004674">
    <property type="term" value="F:protein serine/threonine kinase activity"/>
    <property type="evidence" value="ECO:0007669"/>
    <property type="project" value="UniProtKB-KW"/>
</dbReference>
<dbReference type="RefSeq" id="WP_014099350.1">
    <property type="nucleotide sequence ID" value="NC_016024.1"/>
</dbReference>
<feature type="domain" description="Protein kinase" evidence="12">
    <location>
        <begin position="671"/>
        <end position="940"/>
    </location>
</feature>
<evidence type="ECO:0000256" key="11">
    <source>
        <dbReference type="SAM" id="Phobius"/>
    </source>
</evidence>
<dbReference type="SMART" id="SM00220">
    <property type="entry name" value="S_TKc"/>
    <property type="match status" value="1"/>
</dbReference>
<keyword evidence="14" id="KW-1185">Reference proteome</keyword>
<feature type="transmembrane region" description="Helical" evidence="11">
    <location>
        <begin position="221"/>
        <end position="243"/>
    </location>
</feature>
<dbReference type="PANTHER" id="PTHR43289:SF34">
    <property type="entry name" value="SERINE_THREONINE-PROTEIN KINASE YBDM-RELATED"/>
    <property type="match status" value="1"/>
</dbReference>
<dbReference type="Gene3D" id="3.30.200.20">
    <property type="entry name" value="Phosphorylase Kinase, domain 1"/>
    <property type="match status" value="1"/>
</dbReference>
<dbReference type="InterPro" id="IPR003527">
    <property type="entry name" value="MAP_kinase_CS"/>
</dbReference>
<name>G2LEE9_CHLTF</name>
<keyword evidence="3 8" id="KW-0547">Nucleotide-binding</keyword>
<dbReference type="Pfam" id="PF01590">
    <property type="entry name" value="GAF"/>
    <property type="match status" value="1"/>
</dbReference>
<feature type="transmembrane region" description="Helical" evidence="11">
    <location>
        <begin position="188"/>
        <end position="209"/>
    </location>
</feature>
<evidence type="ECO:0000256" key="7">
    <source>
        <dbReference type="ARBA" id="ARBA00048679"/>
    </source>
</evidence>
<evidence type="ECO:0000259" key="12">
    <source>
        <dbReference type="PROSITE" id="PS50011"/>
    </source>
</evidence>
<feature type="binding site" evidence="8">
    <location>
        <position position="700"/>
    </location>
    <ligand>
        <name>ATP</name>
        <dbReference type="ChEBI" id="CHEBI:30616"/>
    </ligand>
</feature>
<dbReference type="FunFam" id="3.30.200.20:FF:000035">
    <property type="entry name" value="Serine/threonine protein kinase Stk1"/>
    <property type="match status" value="1"/>
</dbReference>
<feature type="coiled-coil region" evidence="9">
    <location>
        <begin position="604"/>
        <end position="631"/>
    </location>
</feature>
<dbReference type="InterPro" id="IPR000719">
    <property type="entry name" value="Prot_kinase_dom"/>
</dbReference>
<dbReference type="STRING" id="981222.Cabther_A0855"/>
<keyword evidence="1 13" id="KW-0723">Serine/threonine-protein kinase</keyword>
<evidence type="ECO:0000313" key="13">
    <source>
        <dbReference type="EMBL" id="AEP11612.1"/>
    </source>
</evidence>
<keyword evidence="9" id="KW-0175">Coiled coil</keyword>
<comment type="catalytic activity">
    <reaction evidence="6">
        <text>L-threonyl-[protein] + ATP = O-phospho-L-threonyl-[protein] + ADP + H(+)</text>
        <dbReference type="Rhea" id="RHEA:46608"/>
        <dbReference type="Rhea" id="RHEA-COMP:11060"/>
        <dbReference type="Rhea" id="RHEA-COMP:11605"/>
        <dbReference type="ChEBI" id="CHEBI:15378"/>
        <dbReference type="ChEBI" id="CHEBI:30013"/>
        <dbReference type="ChEBI" id="CHEBI:30616"/>
        <dbReference type="ChEBI" id="CHEBI:61977"/>
        <dbReference type="ChEBI" id="CHEBI:456216"/>
        <dbReference type="EC" id="2.7.11.1"/>
    </reaction>
</comment>
<feature type="transmembrane region" description="Helical" evidence="11">
    <location>
        <begin position="307"/>
        <end position="330"/>
    </location>
</feature>
<accession>G2LEE9</accession>
<evidence type="ECO:0000256" key="4">
    <source>
        <dbReference type="ARBA" id="ARBA00022777"/>
    </source>
</evidence>
<feature type="transmembrane region" description="Helical" evidence="11">
    <location>
        <begin position="382"/>
        <end position="403"/>
    </location>
</feature>
<evidence type="ECO:0000256" key="2">
    <source>
        <dbReference type="ARBA" id="ARBA00022679"/>
    </source>
</evidence>
<evidence type="ECO:0000256" key="8">
    <source>
        <dbReference type="PROSITE-ProRule" id="PRU10141"/>
    </source>
</evidence>
<dbReference type="SUPFAM" id="SSF55781">
    <property type="entry name" value="GAF domain-like"/>
    <property type="match status" value="1"/>
</dbReference>
<dbReference type="InterPro" id="IPR017441">
    <property type="entry name" value="Protein_kinase_ATP_BS"/>
</dbReference>
<dbReference type="GO" id="GO:0005524">
    <property type="term" value="F:ATP binding"/>
    <property type="evidence" value="ECO:0007669"/>
    <property type="project" value="UniProtKB-UniRule"/>
</dbReference>
<dbReference type="AlphaFoldDB" id="G2LEE9"/>
<gene>
    <name evidence="13" type="ordered locus">Cabther_A0855</name>
</gene>
<dbReference type="Proteomes" id="UP000006791">
    <property type="component" value="Chromosome 1"/>
</dbReference>
<evidence type="ECO:0000256" key="6">
    <source>
        <dbReference type="ARBA" id="ARBA00047899"/>
    </source>
</evidence>
<dbReference type="HOGENOM" id="CLU_302219_0_0_0"/>
<dbReference type="PANTHER" id="PTHR43289">
    <property type="entry name" value="MITOGEN-ACTIVATED PROTEIN KINASE KINASE KINASE 20-RELATED"/>
    <property type="match status" value="1"/>
</dbReference>
<keyword evidence="5 8" id="KW-0067">ATP-binding</keyword>
<evidence type="ECO:0000256" key="3">
    <source>
        <dbReference type="ARBA" id="ARBA00022741"/>
    </source>
</evidence>
<keyword evidence="11" id="KW-0812">Transmembrane</keyword>
<evidence type="ECO:0000313" key="14">
    <source>
        <dbReference type="Proteomes" id="UP000006791"/>
    </source>
</evidence>
<dbReference type="Gene3D" id="1.10.510.10">
    <property type="entry name" value="Transferase(Phosphotransferase) domain 1"/>
    <property type="match status" value="1"/>
</dbReference>
<dbReference type="PROSITE" id="PS01351">
    <property type="entry name" value="MAPK"/>
    <property type="match status" value="1"/>
</dbReference>
<dbReference type="Gene3D" id="3.30.450.40">
    <property type="match status" value="1"/>
</dbReference>
<dbReference type="PROSITE" id="PS00107">
    <property type="entry name" value="PROTEIN_KINASE_ATP"/>
    <property type="match status" value="1"/>
</dbReference>